<dbReference type="EMBL" id="JARJCM010000029">
    <property type="protein sequence ID" value="KAJ7038926.1"/>
    <property type="molecule type" value="Genomic_DNA"/>
</dbReference>
<dbReference type="AlphaFoldDB" id="A0AAD6T388"/>
<keyword evidence="4" id="KW-1185">Reference proteome</keyword>
<dbReference type="PROSITE" id="PS50231">
    <property type="entry name" value="RICIN_B_LECTIN"/>
    <property type="match status" value="2"/>
</dbReference>
<dbReference type="SUPFAM" id="SSF50370">
    <property type="entry name" value="Ricin B-like lectins"/>
    <property type="match status" value="2"/>
</dbReference>
<protein>
    <submittedName>
        <fullName evidence="3">Ricin B lectin domain-containing protein</fullName>
    </submittedName>
</protein>
<organism evidence="3 4">
    <name type="scientific">Mycena alexandri</name>
    <dbReference type="NCBI Taxonomy" id="1745969"/>
    <lineage>
        <taxon>Eukaryota</taxon>
        <taxon>Fungi</taxon>
        <taxon>Dikarya</taxon>
        <taxon>Basidiomycota</taxon>
        <taxon>Agaricomycotina</taxon>
        <taxon>Agaricomycetes</taxon>
        <taxon>Agaricomycetidae</taxon>
        <taxon>Agaricales</taxon>
        <taxon>Marasmiineae</taxon>
        <taxon>Mycenaceae</taxon>
        <taxon>Mycena</taxon>
    </lineage>
</organism>
<feature type="chain" id="PRO_5042290833" evidence="1">
    <location>
        <begin position="19"/>
        <end position="314"/>
    </location>
</feature>
<accession>A0AAD6T388</accession>
<feature type="domain" description="Ricin B lectin" evidence="2">
    <location>
        <begin position="25"/>
        <end position="160"/>
    </location>
</feature>
<comment type="caution">
    <text evidence="3">The sequence shown here is derived from an EMBL/GenBank/DDBJ whole genome shotgun (WGS) entry which is preliminary data.</text>
</comment>
<dbReference type="Pfam" id="PF00652">
    <property type="entry name" value="Ricin_B_lectin"/>
    <property type="match status" value="2"/>
</dbReference>
<keyword evidence="1" id="KW-0732">Signal</keyword>
<feature type="signal peptide" evidence="1">
    <location>
        <begin position="1"/>
        <end position="18"/>
    </location>
</feature>
<name>A0AAD6T388_9AGAR</name>
<evidence type="ECO:0000313" key="3">
    <source>
        <dbReference type="EMBL" id="KAJ7038926.1"/>
    </source>
</evidence>
<gene>
    <name evidence="3" type="ORF">C8F04DRAFT_331604</name>
</gene>
<dbReference type="Gene3D" id="2.80.10.50">
    <property type="match status" value="2"/>
</dbReference>
<reference evidence="3" key="1">
    <citation type="submission" date="2023-03" db="EMBL/GenBank/DDBJ databases">
        <title>Massive genome expansion in bonnet fungi (Mycena s.s.) driven by repeated elements and novel gene families across ecological guilds.</title>
        <authorList>
            <consortium name="Lawrence Berkeley National Laboratory"/>
            <person name="Harder C.B."/>
            <person name="Miyauchi S."/>
            <person name="Viragh M."/>
            <person name="Kuo A."/>
            <person name="Thoen E."/>
            <person name="Andreopoulos B."/>
            <person name="Lu D."/>
            <person name="Skrede I."/>
            <person name="Drula E."/>
            <person name="Henrissat B."/>
            <person name="Morin E."/>
            <person name="Kohler A."/>
            <person name="Barry K."/>
            <person name="LaButti K."/>
            <person name="Morin E."/>
            <person name="Salamov A."/>
            <person name="Lipzen A."/>
            <person name="Mereny Z."/>
            <person name="Hegedus B."/>
            <person name="Baldrian P."/>
            <person name="Stursova M."/>
            <person name="Weitz H."/>
            <person name="Taylor A."/>
            <person name="Grigoriev I.V."/>
            <person name="Nagy L.G."/>
            <person name="Martin F."/>
            <person name="Kauserud H."/>
        </authorList>
    </citation>
    <scope>NUCLEOTIDE SEQUENCE</scope>
    <source>
        <strain evidence="3">CBHHK200</strain>
    </source>
</reference>
<dbReference type="InterPro" id="IPR000772">
    <property type="entry name" value="Ricin_B_lectin"/>
</dbReference>
<evidence type="ECO:0000256" key="1">
    <source>
        <dbReference type="SAM" id="SignalP"/>
    </source>
</evidence>
<dbReference type="SMART" id="SM00458">
    <property type="entry name" value="RICIN"/>
    <property type="match status" value="2"/>
</dbReference>
<dbReference type="Proteomes" id="UP001218188">
    <property type="component" value="Unassembled WGS sequence"/>
</dbReference>
<dbReference type="InterPro" id="IPR035992">
    <property type="entry name" value="Ricin_B-like_lectins"/>
</dbReference>
<evidence type="ECO:0000259" key="2">
    <source>
        <dbReference type="SMART" id="SM00458"/>
    </source>
</evidence>
<evidence type="ECO:0000313" key="4">
    <source>
        <dbReference type="Proteomes" id="UP001218188"/>
    </source>
</evidence>
<dbReference type="CDD" id="cd00161">
    <property type="entry name" value="beta-trefoil_Ricin-like"/>
    <property type="match status" value="1"/>
</dbReference>
<feature type="domain" description="Ricin B lectin" evidence="2">
    <location>
        <begin position="174"/>
        <end position="314"/>
    </location>
</feature>
<sequence>MTFNTVFSLLTLSLSAAAVQLQSGAAAFTNAGIQGCISAAENVDGEALVIHNCNTEALANQDFTLNFFTKESAGPQLIKVFGDKCIDVTGGVNADGTKLQIWTCDSTNPNQQWTSVADFTLRWGSTNKCIDLTNGKITDSNQLQIYTCGTNNGNQKWLGAPNPDNVQVAPIVGGPVGGPSDPSHCIVATSNTDGAEVAIVDCLENAANLNTIFLGGNTTWSYPIAPLSGQYKIFDDKCLDVPNGSTANGVKLQIWTCAAGNTNQLFQNKGHQIVWSGQNKCVDLTNGNVTSGNQIQLWDCAADLSNLNQDWSGE</sequence>
<proteinExistence type="predicted"/>